<evidence type="ECO:0000259" key="3">
    <source>
        <dbReference type="PROSITE" id="PS50977"/>
    </source>
</evidence>
<dbReference type="PANTHER" id="PTHR30055">
    <property type="entry name" value="HTH-TYPE TRANSCRIPTIONAL REGULATOR RUTR"/>
    <property type="match status" value="1"/>
</dbReference>
<dbReference type="EMBL" id="CP127295">
    <property type="protein sequence ID" value="WIX98549.1"/>
    <property type="molecule type" value="Genomic_DNA"/>
</dbReference>
<dbReference type="Gene3D" id="1.10.357.10">
    <property type="entry name" value="Tetracycline Repressor, domain 2"/>
    <property type="match status" value="1"/>
</dbReference>
<evidence type="ECO:0000313" key="4">
    <source>
        <dbReference type="EMBL" id="WIX98549.1"/>
    </source>
</evidence>
<dbReference type="PANTHER" id="PTHR30055:SF226">
    <property type="entry name" value="HTH-TYPE TRANSCRIPTIONAL REGULATOR PKSA"/>
    <property type="match status" value="1"/>
</dbReference>
<feature type="domain" description="HTH tetR-type" evidence="3">
    <location>
        <begin position="18"/>
        <end position="78"/>
    </location>
</feature>
<protein>
    <submittedName>
        <fullName evidence="4">TetR/AcrR family transcriptional regulator</fullName>
    </submittedName>
</protein>
<dbReference type="InterPro" id="IPR050109">
    <property type="entry name" value="HTH-type_TetR-like_transc_reg"/>
</dbReference>
<keyword evidence="5" id="KW-1185">Reference proteome</keyword>
<dbReference type="Proteomes" id="UP001239397">
    <property type="component" value="Chromosome"/>
</dbReference>
<dbReference type="GO" id="GO:0003700">
    <property type="term" value="F:DNA-binding transcription factor activity"/>
    <property type="evidence" value="ECO:0007669"/>
    <property type="project" value="TreeGrafter"/>
</dbReference>
<sequence length="205" mass="22351">MSTPTRPYRGVSARERAAGRRTRLLEAGLELLGTAGGERTTMTAVCARAKLTERYFYESFRNREDLLIAVVDHVAGELRHTVLTALEEADGDAGTKGRAAIAAFVHRIDEDPRLGRAGLVESAAVAVLRPRRHQLLRTFADLVVAQAELLYGAEALPEPRDRVHALLFVGGLAELLTAWLTGELTVTAEEIVDAATHQFVTSMHV</sequence>
<dbReference type="SUPFAM" id="SSF46689">
    <property type="entry name" value="Homeodomain-like"/>
    <property type="match status" value="1"/>
</dbReference>
<dbReference type="InterPro" id="IPR001647">
    <property type="entry name" value="HTH_TetR"/>
</dbReference>
<dbReference type="KEGG" id="amog:QRX60_31355"/>
<evidence type="ECO:0000256" key="1">
    <source>
        <dbReference type="ARBA" id="ARBA00023125"/>
    </source>
</evidence>
<organism evidence="4 5">
    <name type="scientific">Amycolatopsis mongoliensis</name>
    <dbReference type="NCBI Taxonomy" id="715475"/>
    <lineage>
        <taxon>Bacteria</taxon>
        <taxon>Bacillati</taxon>
        <taxon>Actinomycetota</taxon>
        <taxon>Actinomycetes</taxon>
        <taxon>Pseudonocardiales</taxon>
        <taxon>Pseudonocardiaceae</taxon>
        <taxon>Amycolatopsis</taxon>
    </lineage>
</organism>
<feature type="DNA-binding region" description="H-T-H motif" evidence="2">
    <location>
        <begin position="41"/>
        <end position="60"/>
    </location>
</feature>
<evidence type="ECO:0000313" key="5">
    <source>
        <dbReference type="Proteomes" id="UP001239397"/>
    </source>
</evidence>
<name>A0A9Y2JHE0_9PSEU</name>
<reference evidence="4 5" key="1">
    <citation type="submission" date="2023-06" db="EMBL/GenBank/DDBJ databases">
        <authorList>
            <person name="Oyuntsetseg B."/>
            <person name="Kim S.B."/>
        </authorList>
    </citation>
    <scope>NUCLEOTIDE SEQUENCE [LARGE SCALE GENOMIC DNA]</scope>
    <source>
        <strain evidence="4 5">4-36</strain>
    </source>
</reference>
<evidence type="ECO:0000256" key="2">
    <source>
        <dbReference type="PROSITE-ProRule" id="PRU00335"/>
    </source>
</evidence>
<gene>
    <name evidence="4" type="ORF">QRX60_31355</name>
</gene>
<dbReference type="AlphaFoldDB" id="A0A9Y2JHE0"/>
<dbReference type="RefSeq" id="WP_285995034.1">
    <property type="nucleotide sequence ID" value="NZ_CP127295.1"/>
</dbReference>
<dbReference type="PROSITE" id="PS50977">
    <property type="entry name" value="HTH_TETR_2"/>
    <property type="match status" value="1"/>
</dbReference>
<dbReference type="GO" id="GO:0000976">
    <property type="term" value="F:transcription cis-regulatory region binding"/>
    <property type="evidence" value="ECO:0007669"/>
    <property type="project" value="TreeGrafter"/>
</dbReference>
<dbReference type="InterPro" id="IPR009057">
    <property type="entry name" value="Homeodomain-like_sf"/>
</dbReference>
<proteinExistence type="predicted"/>
<accession>A0A9Y2JHE0</accession>
<keyword evidence="1 2" id="KW-0238">DNA-binding</keyword>
<dbReference type="Pfam" id="PF00440">
    <property type="entry name" value="TetR_N"/>
    <property type="match status" value="1"/>
</dbReference>